<dbReference type="InterPro" id="IPR011856">
    <property type="entry name" value="tRNA_endonuc-like_dom_sf"/>
</dbReference>
<dbReference type="Pfam" id="PF04471">
    <property type="entry name" value="Mrr_cat"/>
    <property type="match status" value="1"/>
</dbReference>
<keyword evidence="1" id="KW-0812">Transmembrane</keyword>
<evidence type="ECO:0000313" key="3">
    <source>
        <dbReference type="EMBL" id="ADD44811.1"/>
    </source>
</evidence>
<keyword evidence="1" id="KW-0472">Membrane</keyword>
<dbReference type="EMBL" id="CP001778">
    <property type="protein sequence ID" value="ADD44811.1"/>
    <property type="molecule type" value="Genomic_DNA"/>
</dbReference>
<dbReference type="KEGG" id="sna:Snas_5176"/>
<dbReference type="RefSeq" id="WP_013020382.1">
    <property type="nucleotide sequence ID" value="NC_013947.1"/>
</dbReference>
<accession>D3QBS2</accession>
<protein>
    <recommendedName>
        <fullName evidence="2">Restriction endonuclease type IV Mrr domain-containing protein</fullName>
    </recommendedName>
</protein>
<feature type="transmembrane region" description="Helical" evidence="1">
    <location>
        <begin position="209"/>
        <end position="229"/>
    </location>
</feature>
<evidence type="ECO:0000256" key="1">
    <source>
        <dbReference type="SAM" id="Phobius"/>
    </source>
</evidence>
<dbReference type="GO" id="GO:0004519">
    <property type="term" value="F:endonuclease activity"/>
    <property type="evidence" value="ECO:0007669"/>
    <property type="project" value="InterPro"/>
</dbReference>
<proteinExistence type="predicted"/>
<keyword evidence="1" id="KW-1133">Transmembrane helix</keyword>
<sequence>MPPSISDWQEAEALASLHMRQLGLSRPHLTPPGADGGVDVLADEAAAQVKFEKSTTGKPAVQRLYGEVKRRGIHGIFYSLSGFSAPAITFANETGIALFKFNVDGLVAPVNGHAGHMAAQVRRMAPEARTASRSPWWLAPVAKGRWYFYLPILTWGFLAFVPFIHASVKSRNRRMGWLACLFGAMTFGSCVSLSIISPPADTGPPPEPAMSILMFSLLLGGIIATVLLIRIRREVYHLDGRVPETRRVTLG</sequence>
<gene>
    <name evidence="3" type="ordered locus">Snas_5176</name>
</gene>
<feature type="domain" description="Restriction endonuclease type IV Mrr" evidence="2">
    <location>
        <begin position="7"/>
        <end position="100"/>
    </location>
</feature>
<dbReference type="eggNOG" id="COG4127">
    <property type="taxonomic scope" value="Bacteria"/>
</dbReference>
<dbReference type="GO" id="GO:0003677">
    <property type="term" value="F:DNA binding"/>
    <property type="evidence" value="ECO:0007669"/>
    <property type="project" value="InterPro"/>
</dbReference>
<dbReference type="GO" id="GO:0009307">
    <property type="term" value="P:DNA restriction-modification system"/>
    <property type="evidence" value="ECO:0007669"/>
    <property type="project" value="InterPro"/>
</dbReference>
<dbReference type="AlphaFoldDB" id="D3QBS2"/>
<name>D3QBS2_STANL</name>
<dbReference type="SUPFAM" id="SSF52980">
    <property type="entry name" value="Restriction endonuclease-like"/>
    <property type="match status" value="1"/>
</dbReference>
<feature type="transmembrane region" description="Helical" evidence="1">
    <location>
        <begin position="176"/>
        <end position="197"/>
    </location>
</feature>
<dbReference type="Proteomes" id="UP000000844">
    <property type="component" value="Chromosome"/>
</dbReference>
<reference evidence="3 4" key="1">
    <citation type="journal article" date="2009" name="Stand. Genomic Sci.">
        <title>Complete genome sequence of Stackebrandtia nassauensis type strain (LLR-40K-21).</title>
        <authorList>
            <person name="Munk C."/>
            <person name="Lapidus A."/>
            <person name="Copeland A."/>
            <person name="Jando M."/>
            <person name="Mayilraj S."/>
            <person name="Glavina Del Rio T."/>
            <person name="Nolan M."/>
            <person name="Chen F."/>
            <person name="Lucas S."/>
            <person name="Tice H."/>
            <person name="Cheng J.F."/>
            <person name="Han C."/>
            <person name="Detter J.C."/>
            <person name="Bruce D."/>
            <person name="Goodwin L."/>
            <person name="Chain P."/>
            <person name="Pitluck S."/>
            <person name="Goker M."/>
            <person name="Ovchinikova G."/>
            <person name="Pati A."/>
            <person name="Ivanova N."/>
            <person name="Mavromatis K."/>
            <person name="Chen A."/>
            <person name="Palaniappan K."/>
            <person name="Land M."/>
            <person name="Hauser L."/>
            <person name="Chang Y.J."/>
            <person name="Jeffries C.D."/>
            <person name="Bristow J."/>
            <person name="Eisen J.A."/>
            <person name="Markowitz V."/>
            <person name="Hugenholtz P."/>
            <person name="Kyrpides N.C."/>
            <person name="Klenk H.P."/>
        </authorList>
    </citation>
    <scope>NUCLEOTIDE SEQUENCE [LARGE SCALE GENOMIC DNA]</scope>
    <source>
        <strain evidence="4">DSM 44728 / CIP 108903 / NRRL B-16338 / NBRC 102104 / LLR-40K-21</strain>
    </source>
</reference>
<dbReference type="InterPro" id="IPR011335">
    <property type="entry name" value="Restrct_endonuc-II-like"/>
</dbReference>
<evidence type="ECO:0000259" key="2">
    <source>
        <dbReference type="Pfam" id="PF04471"/>
    </source>
</evidence>
<dbReference type="HOGENOM" id="CLU_1106583_0_0_11"/>
<dbReference type="InterPro" id="IPR007560">
    <property type="entry name" value="Restrct_endonuc_IV_Mrr"/>
</dbReference>
<dbReference type="Gene3D" id="3.40.1350.10">
    <property type="match status" value="1"/>
</dbReference>
<dbReference type="STRING" id="446470.Snas_5176"/>
<evidence type="ECO:0000313" key="4">
    <source>
        <dbReference type="Proteomes" id="UP000000844"/>
    </source>
</evidence>
<organism evidence="3 4">
    <name type="scientific">Stackebrandtia nassauensis (strain DSM 44728 / CIP 108903 / NRRL B-16338 / NBRC 102104 / LLR-40K-21)</name>
    <dbReference type="NCBI Taxonomy" id="446470"/>
    <lineage>
        <taxon>Bacteria</taxon>
        <taxon>Bacillati</taxon>
        <taxon>Actinomycetota</taxon>
        <taxon>Actinomycetes</taxon>
        <taxon>Glycomycetales</taxon>
        <taxon>Glycomycetaceae</taxon>
        <taxon>Stackebrandtia</taxon>
    </lineage>
</organism>
<feature type="transmembrane region" description="Helical" evidence="1">
    <location>
        <begin position="146"/>
        <end position="164"/>
    </location>
</feature>
<keyword evidence="4" id="KW-1185">Reference proteome</keyword>